<dbReference type="EMBL" id="FNRJ01000001">
    <property type="protein sequence ID" value="SEA14881.1"/>
    <property type="molecule type" value="Genomic_DNA"/>
</dbReference>
<dbReference type="Pfam" id="PF01813">
    <property type="entry name" value="ATP-synt_D"/>
    <property type="match status" value="1"/>
</dbReference>
<evidence type="ECO:0000256" key="1">
    <source>
        <dbReference type="ARBA" id="ARBA00005850"/>
    </source>
</evidence>
<evidence type="ECO:0000256" key="2">
    <source>
        <dbReference type="ARBA" id="ARBA00022448"/>
    </source>
</evidence>
<dbReference type="STRING" id="1122198.SAMN02745729_101590"/>
<dbReference type="OrthoDB" id="5637912at2"/>
<keyword evidence="6" id="KW-1185">Reference proteome</keyword>
<protein>
    <submittedName>
        <fullName evidence="5">V/A-type H+-transporting ATPase subunit D</fullName>
    </submittedName>
</protein>
<evidence type="ECO:0000256" key="3">
    <source>
        <dbReference type="ARBA" id="ARBA00023065"/>
    </source>
</evidence>
<organism evidence="5 6">
    <name type="scientific">Marinobacterium iners DSM 11526</name>
    <dbReference type="NCBI Taxonomy" id="1122198"/>
    <lineage>
        <taxon>Bacteria</taxon>
        <taxon>Pseudomonadati</taxon>
        <taxon>Pseudomonadota</taxon>
        <taxon>Gammaproteobacteria</taxon>
        <taxon>Oceanospirillales</taxon>
        <taxon>Oceanospirillaceae</taxon>
        <taxon>Marinobacterium</taxon>
    </lineage>
</organism>
<dbReference type="InterPro" id="IPR002699">
    <property type="entry name" value="V_ATPase_D"/>
</dbReference>
<feature type="coiled-coil region" evidence="4">
    <location>
        <begin position="134"/>
        <end position="161"/>
    </location>
</feature>
<evidence type="ECO:0000313" key="5">
    <source>
        <dbReference type="EMBL" id="SEA14881.1"/>
    </source>
</evidence>
<evidence type="ECO:0000313" key="6">
    <source>
        <dbReference type="Proteomes" id="UP000242469"/>
    </source>
</evidence>
<sequence length="201" mass="23416">MAKLALNKSTLNHENQRLKSFRQFVPALDLKRKQILAARMKSRRVLEQLQQDEHQINASVAEQIPMLAQTRLDLNSLIRIQRVEHQLDNLVGIELPRVARVELDRAQYSRLAMPQWVDRAVDLMGQMLELKVLQQVERVRLERLEEALQKTTQRLNLFDKVLIPRTESNIRRIRIALSDVERAGVVRAKIAKGKRARVALR</sequence>
<proteinExistence type="inferred from homology"/>
<dbReference type="AlphaFoldDB" id="A0A1H3YUK5"/>
<name>A0A1H3YUK5_9GAMM</name>
<evidence type="ECO:0000256" key="4">
    <source>
        <dbReference type="SAM" id="Coils"/>
    </source>
</evidence>
<dbReference type="Proteomes" id="UP000242469">
    <property type="component" value="Unassembled WGS sequence"/>
</dbReference>
<keyword evidence="4" id="KW-0175">Coiled coil</keyword>
<keyword evidence="2" id="KW-0813">Transport</keyword>
<accession>A0A1H3YUK5</accession>
<gene>
    <name evidence="5" type="ORF">SAMN02745729_101590</name>
</gene>
<comment type="similarity">
    <text evidence="1">Belongs to the V-ATPase D subunit family.</text>
</comment>
<dbReference type="GO" id="GO:0046961">
    <property type="term" value="F:proton-transporting ATPase activity, rotational mechanism"/>
    <property type="evidence" value="ECO:0007669"/>
    <property type="project" value="InterPro"/>
</dbReference>
<dbReference type="RefSeq" id="WP_091822762.1">
    <property type="nucleotide sequence ID" value="NZ_FNRJ01000001.1"/>
</dbReference>
<dbReference type="Gene3D" id="1.10.287.3240">
    <property type="match status" value="1"/>
</dbReference>
<keyword evidence="3" id="KW-0406">Ion transport</keyword>
<reference evidence="6" key="1">
    <citation type="submission" date="2016-10" db="EMBL/GenBank/DDBJ databases">
        <authorList>
            <person name="Varghese N."/>
            <person name="Submissions S."/>
        </authorList>
    </citation>
    <scope>NUCLEOTIDE SEQUENCE [LARGE SCALE GENOMIC DNA]</scope>
    <source>
        <strain evidence="6">DSM 11526</strain>
    </source>
</reference>